<feature type="region of interest" description="Disordered" evidence="1">
    <location>
        <begin position="600"/>
        <end position="639"/>
    </location>
</feature>
<reference evidence="2" key="1">
    <citation type="journal article" date="2020" name="Nat. Commun.">
        <title>Large-scale genome sequencing of mycorrhizal fungi provides insights into the early evolution of symbiotic traits.</title>
        <authorList>
            <person name="Miyauchi S."/>
            <person name="Kiss E."/>
            <person name="Kuo A."/>
            <person name="Drula E."/>
            <person name="Kohler A."/>
            <person name="Sanchez-Garcia M."/>
            <person name="Morin E."/>
            <person name="Andreopoulos B."/>
            <person name="Barry K.W."/>
            <person name="Bonito G."/>
            <person name="Buee M."/>
            <person name="Carver A."/>
            <person name="Chen C."/>
            <person name="Cichocki N."/>
            <person name="Clum A."/>
            <person name="Culley D."/>
            <person name="Crous P.W."/>
            <person name="Fauchery L."/>
            <person name="Girlanda M."/>
            <person name="Hayes R.D."/>
            <person name="Keri Z."/>
            <person name="LaButti K."/>
            <person name="Lipzen A."/>
            <person name="Lombard V."/>
            <person name="Magnuson J."/>
            <person name="Maillard F."/>
            <person name="Murat C."/>
            <person name="Nolan M."/>
            <person name="Ohm R.A."/>
            <person name="Pangilinan J."/>
            <person name="Pereira M.F."/>
            <person name="Perotto S."/>
            <person name="Peter M."/>
            <person name="Pfister S."/>
            <person name="Riley R."/>
            <person name="Sitrit Y."/>
            <person name="Stielow J.B."/>
            <person name="Szollosi G."/>
            <person name="Zifcakova L."/>
            <person name="Stursova M."/>
            <person name="Spatafora J.W."/>
            <person name="Tedersoo L."/>
            <person name="Vaario L.M."/>
            <person name="Yamada A."/>
            <person name="Yan M."/>
            <person name="Wang P."/>
            <person name="Xu J."/>
            <person name="Bruns T."/>
            <person name="Baldrian P."/>
            <person name="Vilgalys R."/>
            <person name="Dunand C."/>
            <person name="Henrissat B."/>
            <person name="Grigoriev I.V."/>
            <person name="Hibbett D."/>
            <person name="Nagy L.G."/>
            <person name="Martin F.M."/>
        </authorList>
    </citation>
    <scope>NUCLEOTIDE SEQUENCE</scope>
    <source>
        <strain evidence="2">UH-Tt-Lm1</strain>
    </source>
</reference>
<evidence type="ECO:0000313" key="3">
    <source>
        <dbReference type="Proteomes" id="UP000736335"/>
    </source>
</evidence>
<comment type="caution">
    <text evidence="2">The sequence shown here is derived from an EMBL/GenBank/DDBJ whole genome shotgun (WGS) entry which is preliminary data.</text>
</comment>
<gene>
    <name evidence="2" type="ORF">BJ322DRAFT_1109981</name>
</gene>
<evidence type="ECO:0000313" key="2">
    <source>
        <dbReference type="EMBL" id="KAF9784122.1"/>
    </source>
</evidence>
<accession>A0A9P6L5Z8</accession>
<keyword evidence="3" id="KW-1185">Reference proteome</keyword>
<feature type="region of interest" description="Disordered" evidence="1">
    <location>
        <begin position="378"/>
        <end position="399"/>
    </location>
</feature>
<dbReference type="AlphaFoldDB" id="A0A9P6L5Z8"/>
<name>A0A9P6L5Z8_9AGAM</name>
<protein>
    <submittedName>
        <fullName evidence="2">Uncharacterized protein</fullName>
    </submittedName>
</protein>
<feature type="region of interest" description="Disordered" evidence="1">
    <location>
        <begin position="1"/>
        <end position="27"/>
    </location>
</feature>
<organism evidence="2 3">
    <name type="scientific">Thelephora terrestris</name>
    <dbReference type="NCBI Taxonomy" id="56493"/>
    <lineage>
        <taxon>Eukaryota</taxon>
        <taxon>Fungi</taxon>
        <taxon>Dikarya</taxon>
        <taxon>Basidiomycota</taxon>
        <taxon>Agaricomycotina</taxon>
        <taxon>Agaricomycetes</taxon>
        <taxon>Thelephorales</taxon>
        <taxon>Thelephoraceae</taxon>
        <taxon>Thelephora</taxon>
    </lineage>
</organism>
<dbReference type="EMBL" id="WIUZ02000009">
    <property type="protein sequence ID" value="KAF9784122.1"/>
    <property type="molecule type" value="Genomic_DNA"/>
</dbReference>
<feature type="compositionally biased region" description="Low complexity" evidence="1">
    <location>
        <begin position="11"/>
        <end position="25"/>
    </location>
</feature>
<dbReference type="OrthoDB" id="2683861at2759"/>
<feature type="region of interest" description="Disordered" evidence="1">
    <location>
        <begin position="923"/>
        <end position="948"/>
    </location>
</feature>
<sequence length="948" mass="103339">MSLRRSVKKLAPAPESGPAAGGAVARLPSKSKEQVDYLVTHYQDFLTHQTAVTLDRFWPRVYEGWYKRWPITPAPGATKGSAGDARTENNQKLRSWFHNRACPTSKASKSDLRLDQTEKRKLAPAQAYCTYAWNSGLSKIVSARWERERQSRPSAAGSGSAVAAANSSIPIDFKLKIAKEVYDALPADEKKKIDDCRDKEWKKLYRPIRDIENVEDRDEKLAMHEHNQPSIAKSLTRVLKNLKDQTGCVAHLLVGFADPRDGAVSFQNYCQGGGEDLKFRTFCGSDWDDVIEKRFTEWGMKIFGEPGAGGRSKYMFTNTPPEVGDPETIEGSDEASPSTSTALVGELEVIETSDIAITPLPKGVEAMESVPLETSTAFPVDSRPLTTGPQAPSDGLRSPAPPQICGAIKSVPPREISGTDESNGLTASNAVVSPAQIPSSIPASVLVSPVLDSTHALTSRRSIAVPVVLEPPYVAPSQVSQVVPSNQATVFAMAPEITHLVSPSDVLGPPQSNFPHQVTNSHMVHSLSTINPPPATQVPKNVGVQPTEGVASGNSEVAVVRGAYKTRDRTEATRLRHDSIEGAPGIILRLAGSGYEVSTQPDDSCLATSSGLPAASSGFPTTPSTTPSPATYSATTPSPATYSATTSCCTTVSSTTPLDEFLVPSSQQSLEEVLTIPTAANTTFPRTSPNFELVTPSSKQSPEESLDIIRSLSLFAPRIIPSYKIERSDLPSWLTESGRLDYILSVESGGLWEKLIITWLRQERRIGFGLDENMGANLSLTNKPQIIKEYFKWRHHPSKGDSIVLPEFGEEVSLWWMSMQPSWRYKDETSPDNHNDYSYMLAGGKKGVFLLILCLAWWDRAWGKKLEKTKAERQAVSKDANTSDYGTLPHHDTAWFNILNDLIFVLELAQGWPVPIKGVSGTAGVVPGRRKRPAEATKSPSRKRSKQA</sequence>
<dbReference type="Proteomes" id="UP000736335">
    <property type="component" value="Unassembled WGS sequence"/>
</dbReference>
<feature type="compositionally biased region" description="Low complexity" evidence="1">
    <location>
        <begin position="613"/>
        <end position="639"/>
    </location>
</feature>
<proteinExistence type="predicted"/>
<evidence type="ECO:0000256" key="1">
    <source>
        <dbReference type="SAM" id="MobiDB-lite"/>
    </source>
</evidence>
<reference evidence="2" key="2">
    <citation type="submission" date="2020-11" db="EMBL/GenBank/DDBJ databases">
        <authorList>
            <consortium name="DOE Joint Genome Institute"/>
            <person name="Kuo A."/>
            <person name="Miyauchi S."/>
            <person name="Kiss E."/>
            <person name="Drula E."/>
            <person name="Kohler A."/>
            <person name="Sanchez-Garcia M."/>
            <person name="Andreopoulos B."/>
            <person name="Barry K.W."/>
            <person name="Bonito G."/>
            <person name="Buee M."/>
            <person name="Carver A."/>
            <person name="Chen C."/>
            <person name="Cichocki N."/>
            <person name="Clum A."/>
            <person name="Culley D."/>
            <person name="Crous P.W."/>
            <person name="Fauchery L."/>
            <person name="Girlanda M."/>
            <person name="Hayes R."/>
            <person name="Keri Z."/>
            <person name="Labutti K."/>
            <person name="Lipzen A."/>
            <person name="Lombard V."/>
            <person name="Magnuson J."/>
            <person name="Maillard F."/>
            <person name="Morin E."/>
            <person name="Murat C."/>
            <person name="Nolan M."/>
            <person name="Ohm R."/>
            <person name="Pangilinan J."/>
            <person name="Pereira M."/>
            <person name="Perotto S."/>
            <person name="Peter M."/>
            <person name="Riley R."/>
            <person name="Sitrit Y."/>
            <person name="Stielow B."/>
            <person name="Szollosi G."/>
            <person name="Zifcakova L."/>
            <person name="Stursova M."/>
            <person name="Spatafora J.W."/>
            <person name="Tedersoo L."/>
            <person name="Vaario L.-M."/>
            <person name="Yamada A."/>
            <person name="Yan M."/>
            <person name="Wang P."/>
            <person name="Xu J."/>
            <person name="Bruns T."/>
            <person name="Baldrian P."/>
            <person name="Vilgalys R."/>
            <person name="Henrissat B."/>
            <person name="Grigoriev I.V."/>
            <person name="Hibbett D."/>
            <person name="Nagy L.G."/>
            <person name="Martin F.M."/>
        </authorList>
    </citation>
    <scope>NUCLEOTIDE SEQUENCE</scope>
    <source>
        <strain evidence="2">UH-Tt-Lm1</strain>
    </source>
</reference>
<feature type="compositionally biased region" description="Polar residues" evidence="1">
    <location>
        <begin position="600"/>
        <end position="611"/>
    </location>
</feature>